<sequence>MTEAAISGLPIRLISRLLAEMQTSILSAGIPAFDGDLDRFGIFALIVRQSGLGAGEGATPAAISINSLATSLSRPFETMRRHVNALIADGLCMRTSAGVIAAPGYLERPAIARTLQVTHDSFVRIVEDLIAFDQPMPMQRRIAYDPSVSVRAGADMMLAVADGNMVLHHQWMNLALFSTVLCAAMRDVTYDPILARLYATATNVVPDFLCRPVRPSVVARTLHLPYSTAQRRIAQIVAGGTVTKARGGLLPAQAWMNAPDVVAVSTSSFHNIRRILGVAAAAGFPFDNPASAYLVGRPPRAQFD</sequence>
<evidence type="ECO:0000313" key="1">
    <source>
        <dbReference type="EMBL" id="MFC3581584.1"/>
    </source>
</evidence>
<proteinExistence type="predicted"/>
<gene>
    <name evidence="1" type="ORF">ACFONA_15540</name>
</gene>
<name>A0ABV7SZU4_9SPHN</name>
<protein>
    <submittedName>
        <fullName evidence="1">Uncharacterized protein</fullName>
    </submittedName>
</protein>
<reference evidence="2" key="1">
    <citation type="journal article" date="2019" name="Int. J. Syst. Evol. Microbiol.">
        <title>The Global Catalogue of Microorganisms (GCM) 10K type strain sequencing project: providing services to taxonomists for standard genome sequencing and annotation.</title>
        <authorList>
            <consortium name="The Broad Institute Genomics Platform"/>
            <consortium name="The Broad Institute Genome Sequencing Center for Infectious Disease"/>
            <person name="Wu L."/>
            <person name="Ma J."/>
        </authorList>
    </citation>
    <scope>NUCLEOTIDE SEQUENCE [LARGE SCALE GENOMIC DNA]</scope>
    <source>
        <strain evidence="2">KCTC 42739</strain>
    </source>
</reference>
<evidence type="ECO:0000313" key="2">
    <source>
        <dbReference type="Proteomes" id="UP001595713"/>
    </source>
</evidence>
<comment type="caution">
    <text evidence="1">The sequence shown here is derived from an EMBL/GenBank/DDBJ whole genome shotgun (WGS) entry which is preliminary data.</text>
</comment>
<dbReference type="EMBL" id="JBHRXP010000007">
    <property type="protein sequence ID" value="MFC3581584.1"/>
    <property type="molecule type" value="Genomic_DNA"/>
</dbReference>
<keyword evidence="2" id="KW-1185">Reference proteome</keyword>
<dbReference type="RefSeq" id="WP_380817193.1">
    <property type="nucleotide sequence ID" value="NZ_JBHRXP010000007.1"/>
</dbReference>
<accession>A0ABV7SZU4</accession>
<dbReference type="Proteomes" id="UP001595713">
    <property type="component" value="Unassembled WGS sequence"/>
</dbReference>
<organism evidence="1 2">
    <name type="scientific">Sphingomonas hylomeconis</name>
    <dbReference type="NCBI Taxonomy" id="1395958"/>
    <lineage>
        <taxon>Bacteria</taxon>
        <taxon>Pseudomonadati</taxon>
        <taxon>Pseudomonadota</taxon>
        <taxon>Alphaproteobacteria</taxon>
        <taxon>Sphingomonadales</taxon>
        <taxon>Sphingomonadaceae</taxon>
        <taxon>Sphingomonas</taxon>
    </lineage>
</organism>